<accession>A0A5J4KXA1</accession>
<comment type="caution">
    <text evidence="1">The sequence shown here is derived from an EMBL/GenBank/DDBJ whole genome shotgun (WGS) entry which is preliminary data.</text>
</comment>
<evidence type="ECO:0000313" key="1">
    <source>
        <dbReference type="EMBL" id="GER94208.1"/>
    </source>
</evidence>
<protein>
    <submittedName>
        <fullName evidence="1">Uncharacterized protein</fullName>
    </submittedName>
</protein>
<reference evidence="1" key="1">
    <citation type="submission" date="2019-10" db="EMBL/GenBank/DDBJ databases">
        <title>Metagenomic sequencing of thiosulfate-disproportionating enrichment culture.</title>
        <authorList>
            <person name="Umezawa K."/>
            <person name="Kojima H."/>
            <person name="Fukui M."/>
        </authorList>
    </citation>
    <scope>NUCLEOTIDE SEQUENCE</scope>
    <source>
        <strain evidence="1">45J</strain>
    </source>
</reference>
<dbReference type="AlphaFoldDB" id="A0A5J4KXA1"/>
<gene>
    <name evidence="1" type="ORF">A45J_1968</name>
</gene>
<organism evidence="1">
    <name type="scientific">hot springs metagenome</name>
    <dbReference type="NCBI Taxonomy" id="433727"/>
    <lineage>
        <taxon>unclassified sequences</taxon>
        <taxon>metagenomes</taxon>
        <taxon>ecological metagenomes</taxon>
    </lineage>
</organism>
<name>A0A5J4KXA1_9ZZZZ</name>
<proteinExistence type="predicted"/>
<dbReference type="EMBL" id="BLAB01000001">
    <property type="protein sequence ID" value="GER94208.1"/>
    <property type="molecule type" value="Genomic_DNA"/>
</dbReference>
<sequence length="39" mass="4601">MSKNLPFTPFLAVYPSPYPTPHPIPLPKREREFFNFVKP</sequence>